<protein>
    <recommendedName>
        <fullName evidence="2">1-phosphatidylinositol 4-kinase</fullName>
        <ecNumber evidence="2">2.7.1.67</ecNumber>
    </recommendedName>
</protein>
<dbReference type="PANTHER" id="PTHR45800:SF5">
    <property type="entry name" value="PHOSPHATIDYLINOSITOL 4-KINASE GAMMA 2"/>
    <property type="match status" value="1"/>
</dbReference>
<comment type="caution">
    <text evidence="8">The sequence shown here is derived from an EMBL/GenBank/DDBJ whole genome shotgun (WGS) entry which is preliminary data.</text>
</comment>
<evidence type="ECO:0000313" key="9">
    <source>
        <dbReference type="Proteomes" id="UP000306102"/>
    </source>
</evidence>
<dbReference type="EC" id="2.7.1.67" evidence="2"/>
<keyword evidence="5" id="KW-0418">Kinase</keyword>
<feature type="domain" description="PI3K/PI4K catalytic" evidence="7">
    <location>
        <begin position="1"/>
        <end position="147"/>
    </location>
</feature>
<keyword evidence="4" id="KW-0547">Nucleotide-binding</keyword>
<sequence>MVEVEAAIFGEERESRRVVEMTDQCIVLIPIDHGYCLPENFEDCTFDWLYWPHAHQPYSLDTVEYIRSLDAEQDIALLKFYGWDLSIECARTSCISTMLLKKGVERGLTPFAIGNIMWRATLNKESLIVEIVRKAQDFLLPGMSEASFLETMKDRGWRKSDSKAKRKEDGNVRRAVKWLRDGEVWISNSGDG</sequence>
<evidence type="ECO:0000256" key="2">
    <source>
        <dbReference type="ARBA" id="ARBA00012169"/>
    </source>
</evidence>
<dbReference type="PANTHER" id="PTHR45800">
    <property type="entry name" value="PHOSPHATIDYLINOSITOL 4-KINASE GAMMA"/>
    <property type="match status" value="1"/>
</dbReference>
<keyword evidence="9" id="KW-1185">Reference proteome</keyword>
<dbReference type="Proteomes" id="UP000306102">
    <property type="component" value="Unassembled WGS sequence"/>
</dbReference>
<dbReference type="EMBL" id="SDRB02002288">
    <property type="protein sequence ID" value="THG19760.1"/>
    <property type="molecule type" value="Genomic_DNA"/>
</dbReference>
<evidence type="ECO:0000256" key="6">
    <source>
        <dbReference type="ARBA" id="ARBA00022840"/>
    </source>
</evidence>
<comment type="similarity">
    <text evidence="1">Belongs to the PI3/PI4-kinase family. Type II PI4K subfamily.</text>
</comment>
<dbReference type="GO" id="GO:0004430">
    <property type="term" value="F:1-phosphatidylinositol 4-kinase activity"/>
    <property type="evidence" value="ECO:0007669"/>
    <property type="project" value="UniProtKB-EC"/>
</dbReference>
<evidence type="ECO:0000256" key="5">
    <source>
        <dbReference type="ARBA" id="ARBA00022777"/>
    </source>
</evidence>
<dbReference type="GO" id="GO:0005524">
    <property type="term" value="F:ATP binding"/>
    <property type="evidence" value="ECO:0007669"/>
    <property type="project" value="UniProtKB-KW"/>
</dbReference>
<dbReference type="InterPro" id="IPR044571">
    <property type="entry name" value="P4KG1-8"/>
</dbReference>
<dbReference type="InterPro" id="IPR000403">
    <property type="entry name" value="PI3/4_kinase_cat_dom"/>
</dbReference>
<keyword evidence="6" id="KW-0067">ATP-binding</keyword>
<dbReference type="AlphaFoldDB" id="A0A4S4ESD3"/>
<dbReference type="Pfam" id="PF00454">
    <property type="entry name" value="PI3_PI4_kinase"/>
    <property type="match status" value="1"/>
</dbReference>
<evidence type="ECO:0000259" key="7">
    <source>
        <dbReference type="PROSITE" id="PS50290"/>
    </source>
</evidence>
<evidence type="ECO:0000313" key="8">
    <source>
        <dbReference type="EMBL" id="THG19760.1"/>
    </source>
</evidence>
<evidence type="ECO:0000256" key="4">
    <source>
        <dbReference type="ARBA" id="ARBA00022741"/>
    </source>
</evidence>
<gene>
    <name evidence="8" type="ORF">TEA_008314</name>
</gene>
<evidence type="ECO:0000256" key="1">
    <source>
        <dbReference type="ARBA" id="ARBA00008941"/>
    </source>
</evidence>
<organism evidence="8 9">
    <name type="scientific">Camellia sinensis var. sinensis</name>
    <name type="common">China tea</name>
    <dbReference type="NCBI Taxonomy" id="542762"/>
    <lineage>
        <taxon>Eukaryota</taxon>
        <taxon>Viridiplantae</taxon>
        <taxon>Streptophyta</taxon>
        <taxon>Embryophyta</taxon>
        <taxon>Tracheophyta</taxon>
        <taxon>Spermatophyta</taxon>
        <taxon>Magnoliopsida</taxon>
        <taxon>eudicotyledons</taxon>
        <taxon>Gunneridae</taxon>
        <taxon>Pentapetalae</taxon>
        <taxon>asterids</taxon>
        <taxon>Ericales</taxon>
        <taxon>Theaceae</taxon>
        <taxon>Camellia</taxon>
    </lineage>
</organism>
<proteinExistence type="inferred from homology"/>
<evidence type="ECO:0000256" key="3">
    <source>
        <dbReference type="ARBA" id="ARBA00022679"/>
    </source>
</evidence>
<reference evidence="8 9" key="1">
    <citation type="journal article" date="2018" name="Proc. Natl. Acad. Sci. U.S.A.">
        <title>Draft genome sequence of Camellia sinensis var. sinensis provides insights into the evolution of the tea genome and tea quality.</title>
        <authorList>
            <person name="Wei C."/>
            <person name="Yang H."/>
            <person name="Wang S."/>
            <person name="Zhao J."/>
            <person name="Liu C."/>
            <person name="Gao L."/>
            <person name="Xia E."/>
            <person name="Lu Y."/>
            <person name="Tai Y."/>
            <person name="She G."/>
            <person name="Sun J."/>
            <person name="Cao H."/>
            <person name="Tong W."/>
            <person name="Gao Q."/>
            <person name="Li Y."/>
            <person name="Deng W."/>
            <person name="Jiang X."/>
            <person name="Wang W."/>
            <person name="Chen Q."/>
            <person name="Zhang S."/>
            <person name="Li H."/>
            <person name="Wu J."/>
            <person name="Wang P."/>
            <person name="Li P."/>
            <person name="Shi C."/>
            <person name="Zheng F."/>
            <person name="Jian J."/>
            <person name="Huang B."/>
            <person name="Shan D."/>
            <person name="Shi M."/>
            <person name="Fang C."/>
            <person name="Yue Y."/>
            <person name="Li F."/>
            <person name="Li D."/>
            <person name="Wei S."/>
            <person name="Han B."/>
            <person name="Jiang C."/>
            <person name="Yin Y."/>
            <person name="Xia T."/>
            <person name="Zhang Z."/>
            <person name="Bennetzen J.L."/>
            <person name="Zhao S."/>
            <person name="Wan X."/>
        </authorList>
    </citation>
    <scope>NUCLEOTIDE SEQUENCE [LARGE SCALE GENOMIC DNA]</scope>
    <source>
        <strain evidence="9">cv. Shuchazao</strain>
        <tissue evidence="8">Leaf</tissue>
    </source>
</reference>
<name>A0A4S4ESD3_CAMSN</name>
<keyword evidence="3" id="KW-0808">Transferase</keyword>
<dbReference type="STRING" id="542762.A0A4S4ESD3"/>
<accession>A0A4S4ESD3</accession>
<dbReference type="PROSITE" id="PS50290">
    <property type="entry name" value="PI3_4_KINASE_3"/>
    <property type="match status" value="1"/>
</dbReference>